<evidence type="ECO:0000313" key="1">
    <source>
        <dbReference type="EMBL" id="GAA1533315.1"/>
    </source>
</evidence>
<comment type="caution">
    <text evidence="1">The sequence shown here is derived from an EMBL/GenBank/DDBJ whole genome shotgun (WGS) entry which is preliminary data.</text>
</comment>
<dbReference type="PIRSF" id="PIRSF024492">
    <property type="entry name" value="UCP024492"/>
    <property type="match status" value="1"/>
</dbReference>
<proteinExistence type="predicted"/>
<dbReference type="InterPro" id="IPR014519">
    <property type="entry name" value="UCP024492"/>
</dbReference>
<dbReference type="PANTHER" id="PTHR39337:SF1">
    <property type="entry name" value="BLR5642 PROTEIN"/>
    <property type="match status" value="1"/>
</dbReference>
<dbReference type="PANTHER" id="PTHR39337">
    <property type="entry name" value="BLR5642 PROTEIN"/>
    <property type="match status" value="1"/>
</dbReference>
<protein>
    <submittedName>
        <fullName evidence="1">DUF488 domain-containing protein</fullName>
    </submittedName>
</protein>
<dbReference type="Pfam" id="PF04343">
    <property type="entry name" value="DUF488"/>
    <property type="match status" value="1"/>
</dbReference>
<gene>
    <name evidence="1" type="ORF">GCM10009827_059230</name>
</gene>
<dbReference type="InterPro" id="IPR007438">
    <property type="entry name" value="DUF488"/>
</dbReference>
<dbReference type="RefSeq" id="WP_344505542.1">
    <property type="nucleotide sequence ID" value="NZ_BAAAQD010000012.1"/>
</dbReference>
<evidence type="ECO:0000313" key="2">
    <source>
        <dbReference type="Proteomes" id="UP001501470"/>
    </source>
</evidence>
<dbReference type="Proteomes" id="UP001501470">
    <property type="component" value="Unassembled WGS sequence"/>
</dbReference>
<organism evidence="1 2">
    <name type="scientific">Dactylosporangium maewongense</name>
    <dbReference type="NCBI Taxonomy" id="634393"/>
    <lineage>
        <taxon>Bacteria</taxon>
        <taxon>Bacillati</taxon>
        <taxon>Actinomycetota</taxon>
        <taxon>Actinomycetes</taxon>
        <taxon>Micromonosporales</taxon>
        <taxon>Micromonosporaceae</taxon>
        <taxon>Dactylosporangium</taxon>
    </lineage>
</organism>
<keyword evidence="2" id="KW-1185">Reference proteome</keyword>
<reference evidence="1 2" key="1">
    <citation type="journal article" date="2019" name="Int. J. Syst. Evol. Microbiol.">
        <title>The Global Catalogue of Microorganisms (GCM) 10K type strain sequencing project: providing services to taxonomists for standard genome sequencing and annotation.</title>
        <authorList>
            <consortium name="The Broad Institute Genomics Platform"/>
            <consortium name="The Broad Institute Genome Sequencing Center for Infectious Disease"/>
            <person name="Wu L."/>
            <person name="Ma J."/>
        </authorList>
    </citation>
    <scope>NUCLEOTIDE SEQUENCE [LARGE SCALE GENOMIC DNA]</scope>
    <source>
        <strain evidence="1 2">JCM 15933</strain>
    </source>
</reference>
<dbReference type="EMBL" id="BAAAQD010000012">
    <property type="protein sequence ID" value="GAA1533315.1"/>
    <property type="molecule type" value="Genomic_DNA"/>
</dbReference>
<accession>A0ABN2B3S4</accession>
<sequence>MDGGAARVWTVGHGARPVEALLDILVAAGVRTLVDVRRFPGSRRHPQYGREALAEAVTGAGLRYTWQGETLGGRRHSTPGSRHTALRVAAYADHMDTPAFRTAVDDLVGRAATELPAVLCAETLWWHCHRMLVADALVMRGATVVHLVDAGTRQAHRLTEGVRRGADGWPVYDDQQTLPGL</sequence>
<name>A0ABN2B3S4_9ACTN</name>